<accession>A0A6J5P3S0</accession>
<dbReference type="EMBL" id="LR796784">
    <property type="protein sequence ID" value="CAB4165937.1"/>
    <property type="molecule type" value="Genomic_DNA"/>
</dbReference>
<organism evidence="1">
    <name type="scientific">uncultured Caudovirales phage</name>
    <dbReference type="NCBI Taxonomy" id="2100421"/>
    <lineage>
        <taxon>Viruses</taxon>
        <taxon>Duplodnaviria</taxon>
        <taxon>Heunggongvirae</taxon>
        <taxon>Uroviricota</taxon>
        <taxon>Caudoviricetes</taxon>
        <taxon>Peduoviridae</taxon>
        <taxon>Maltschvirus</taxon>
        <taxon>Maltschvirus maltsch</taxon>
    </lineage>
</organism>
<sequence length="63" mass="7470">MAELYILQIDDWCEWYDLNVPDHAWITLAQNQDLETLIEIVDPLWKMAFEIATPSFVQKICID</sequence>
<proteinExistence type="predicted"/>
<evidence type="ECO:0000313" key="1">
    <source>
        <dbReference type="EMBL" id="CAB4165937.1"/>
    </source>
</evidence>
<gene>
    <name evidence="1" type="ORF">UFOVP841_13</name>
</gene>
<reference evidence="1" key="1">
    <citation type="submission" date="2020-04" db="EMBL/GenBank/DDBJ databases">
        <authorList>
            <person name="Chiriac C."/>
            <person name="Salcher M."/>
            <person name="Ghai R."/>
            <person name="Kavagutti S V."/>
        </authorList>
    </citation>
    <scope>NUCLEOTIDE SEQUENCE</scope>
</reference>
<protein>
    <submittedName>
        <fullName evidence="1">Uncharacterized protein</fullName>
    </submittedName>
</protein>
<name>A0A6J5P3S0_9CAUD</name>